<dbReference type="SMART" id="SM01162">
    <property type="entry name" value="DUF1771"/>
    <property type="match status" value="1"/>
</dbReference>
<dbReference type="Pfam" id="PF26286">
    <property type="entry name" value="UBA_10"/>
    <property type="match status" value="1"/>
</dbReference>
<organism evidence="10 11">
    <name type="scientific">Talaromyces pinophilus</name>
    <name type="common">Penicillium pinophilum</name>
    <dbReference type="NCBI Taxonomy" id="128442"/>
    <lineage>
        <taxon>Eukaryota</taxon>
        <taxon>Fungi</taxon>
        <taxon>Dikarya</taxon>
        <taxon>Ascomycota</taxon>
        <taxon>Pezizomycotina</taxon>
        <taxon>Eurotiomycetes</taxon>
        <taxon>Eurotiomycetidae</taxon>
        <taxon>Eurotiales</taxon>
        <taxon>Trichocomaceae</taxon>
        <taxon>Talaromyces</taxon>
        <taxon>Talaromyces sect. Talaromyces</taxon>
    </lineage>
</organism>
<dbReference type="Pfam" id="PF01641">
    <property type="entry name" value="SelR"/>
    <property type="match status" value="1"/>
</dbReference>
<dbReference type="PANTHER" id="PTHR46081">
    <property type="entry name" value="PEPTIDE METHIONINE SULFOXIDE REDUCTASE 2"/>
    <property type="match status" value="1"/>
</dbReference>
<dbReference type="Proteomes" id="UP000053095">
    <property type="component" value="Unassembled WGS sequence"/>
</dbReference>
<dbReference type="GO" id="GO:0033743">
    <property type="term" value="F:peptide-methionine (R)-S-oxide reductase activity"/>
    <property type="evidence" value="ECO:0007669"/>
    <property type="project" value="InterPro"/>
</dbReference>
<dbReference type="InterPro" id="IPR002579">
    <property type="entry name" value="Met_Sox_Rdtase_MsrB_dom"/>
</dbReference>
<name>A0A6V8H2N0_TALPI</name>
<evidence type="ECO:0000256" key="1">
    <source>
        <dbReference type="ARBA" id="ARBA00001947"/>
    </source>
</evidence>
<evidence type="ECO:0000259" key="7">
    <source>
        <dbReference type="PROSITE" id="PS50828"/>
    </source>
</evidence>
<dbReference type="InterPro" id="IPR058864">
    <property type="entry name" value="UBA_10"/>
</dbReference>
<feature type="domain" description="CUE" evidence="8">
    <location>
        <begin position="134"/>
        <end position="177"/>
    </location>
</feature>
<dbReference type="SUPFAM" id="SSF160443">
    <property type="entry name" value="SMR domain-like"/>
    <property type="match status" value="1"/>
</dbReference>
<dbReference type="PROSITE" id="PS50828">
    <property type="entry name" value="SMR"/>
    <property type="match status" value="1"/>
</dbReference>
<dbReference type="SUPFAM" id="SSF46934">
    <property type="entry name" value="UBA-like"/>
    <property type="match status" value="1"/>
</dbReference>
<dbReference type="GO" id="GO:0006979">
    <property type="term" value="P:response to oxidative stress"/>
    <property type="evidence" value="ECO:0007669"/>
    <property type="project" value="InterPro"/>
</dbReference>
<keyword evidence="11" id="KW-1185">Reference proteome</keyword>
<evidence type="ECO:0000256" key="6">
    <source>
        <dbReference type="SAM" id="MobiDB-lite"/>
    </source>
</evidence>
<feature type="domain" description="Smr" evidence="7">
    <location>
        <begin position="452"/>
        <end position="536"/>
    </location>
</feature>
<feature type="domain" description="MsrB" evidence="9">
    <location>
        <begin position="693"/>
        <end position="817"/>
    </location>
</feature>
<dbReference type="InterPro" id="IPR003892">
    <property type="entry name" value="CUE"/>
</dbReference>
<comment type="caution">
    <text evidence="10">The sequence shown here is derived from an EMBL/GenBank/DDBJ whole genome shotgun (WGS) entry which is preliminary data.</text>
</comment>
<dbReference type="InterPro" id="IPR028427">
    <property type="entry name" value="Met_Sox_Rdtase_MsrB"/>
</dbReference>
<dbReference type="InterPro" id="IPR013899">
    <property type="entry name" value="DUF1771"/>
</dbReference>
<evidence type="ECO:0000256" key="5">
    <source>
        <dbReference type="ARBA" id="ARBA00023002"/>
    </source>
</evidence>
<dbReference type="Gene3D" id="2.170.150.20">
    <property type="entry name" value="Peptide methionine sulfoxide reductase"/>
    <property type="match status" value="1"/>
</dbReference>
<evidence type="ECO:0000259" key="8">
    <source>
        <dbReference type="PROSITE" id="PS51140"/>
    </source>
</evidence>
<dbReference type="Pfam" id="PF08590">
    <property type="entry name" value="DUF1771"/>
    <property type="match status" value="1"/>
</dbReference>
<feature type="region of interest" description="Disordered" evidence="6">
    <location>
        <begin position="76"/>
        <end position="95"/>
    </location>
</feature>
<dbReference type="Gene3D" id="3.30.1370.110">
    <property type="match status" value="1"/>
</dbReference>
<evidence type="ECO:0000313" key="11">
    <source>
        <dbReference type="Proteomes" id="UP000053095"/>
    </source>
</evidence>
<gene>
    <name evidence="10" type="ORF">TCE0_015r01795</name>
</gene>
<dbReference type="Gene3D" id="1.10.8.10">
    <property type="entry name" value="DNA helicase RuvA subunit, C-terminal domain"/>
    <property type="match status" value="1"/>
</dbReference>
<dbReference type="PANTHER" id="PTHR46081:SF8">
    <property type="entry name" value="PEPTIDE METHIONINE SULFOXIDE REDUCTASE 2"/>
    <property type="match status" value="1"/>
</dbReference>
<dbReference type="SUPFAM" id="SSF51316">
    <property type="entry name" value="Mss4-like"/>
    <property type="match status" value="1"/>
</dbReference>
<dbReference type="PROSITE" id="PS51140">
    <property type="entry name" value="CUE"/>
    <property type="match status" value="1"/>
</dbReference>
<dbReference type="AlphaFoldDB" id="A0A6V8H2N0"/>
<dbReference type="InterPro" id="IPR011057">
    <property type="entry name" value="Mss4-like_sf"/>
</dbReference>
<evidence type="ECO:0000256" key="4">
    <source>
        <dbReference type="ARBA" id="ARBA00022833"/>
    </source>
</evidence>
<proteinExistence type="inferred from homology"/>
<dbReference type="EMBL" id="DF933811">
    <property type="protein sequence ID" value="GAM34305.1"/>
    <property type="molecule type" value="Genomic_DNA"/>
</dbReference>
<evidence type="ECO:0000256" key="3">
    <source>
        <dbReference type="ARBA" id="ARBA00022723"/>
    </source>
</evidence>
<reference evidence="11" key="1">
    <citation type="journal article" date="2015" name="Genome Announc.">
        <title>Draft genome sequence of Talaromyces cellulolyticus strain Y-94, a source of lignocellulosic biomass-degrading enzymes.</title>
        <authorList>
            <person name="Fujii T."/>
            <person name="Koike H."/>
            <person name="Sawayama S."/>
            <person name="Yano S."/>
            <person name="Inoue H."/>
        </authorList>
    </citation>
    <scope>NUCLEOTIDE SEQUENCE [LARGE SCALE GENOMIC DNA]</scope>
    <source>
        <strain evidence="11">Y-94</strain>
    </source>
</reference>
<dbReference type="PROSITE" id="PS51790">
    <property type="entry name" value="MSRB"/>
    <property type="match status" value="1"/>
</dbReference>
<protein>
    <recommendedName>
        <fullName evidence="12">Smr domain-containing protein</fullName>
    </recommendedName>
</protein>
<dbReference type="CDD" id="cd06464">
    <property type="entry name" value="ACD_sHsps-like"/>
    <property type="match status" value="1"/>
</dbReference>
<feature type="region of interest" description="Disordered" evidence="6">
    <location>
        <begin position="200"/>
        <end position="239"/>
    </location>
</feature>
<dbReference type="GO" id="GO:0030091">
    <property type="term" value="P:protein repair"/>
    <property type="evidence" value="ECO:0007669"/>
    <property type="project" value="InterPro"/>
</dbReference>
<comment type="similarity">
    <text evidence="2">Belongs to the MsrB Met sulfoxide reductase family.</text>
</comment>
<evidence type="ECO:0000313" key="10">
    <source>
        <dbReference type="EMBL" id="GAM34305.1"/>
    </source>
</evidence>
<accession>A0A6V8H2N0</accession>
<dbReference type="NCBIfam" id="TIGR00357">
    <property type="entry name" value="peptide-methionine (R)-S-oxide reductase MsrB"/>
    <property type="match status" value="1"/>
</dbReference>
<evidence type="ECO:0008006" key="12">
    <source>
        <dbReference type="Google" id="ProtNLM"/>
    </source>
</evidence>
<evidence type="ECO:0000259" key="9">
    <source>
        <dbReference type="PROSITE" id="PS51790"/>
    </source>
</evidence>
<dbReference type="InterPro" id="IPR009060">
    <property type="entry name" value="UBA-like_sf"/>
</dbReference>
<comment type="cofactor">
    <cofactor evidence="1">
        <name>Zn(2+)</name>
        <dbReference type="ChEBI" id="CHEBI:29105"/>
    </cofactor>
</comment>
<dbReference type="Pfam" id="PF02845">
    <property type="entry name" value="CUE"/>
    <property type="match status" value="1"/>
</dbReference>
<dbReference type="GO" id="GO:0043130">
    <property type="term" value="F:ubiquitin binding"/>
    <property type="evidence" value="ECO:0007669"/>
    <property type="project" value="InterPro"/>
</dbReference>
<keyword evidence="5" id="KW-0560">Oxidoreductase</keyword>
<dbReference type="GO" id="GO:0046872">
    <property type="term" value="F:metal ion binding"/>
    <property type="evidence" value="ECO:0007669"/>
    <property type="project" value="UniProtKB-KW"/>
</dbReference>
<evidence type="ECO:0000256" key="2">
    <source>
        <dbReference type="ARBA" id="ARBA00007174"/>
    </source>
</evidence>
<feature type="compositionally biased region" description="Polar residues" evidence="6">
    <location>
        <begin position="77"/>
        <end position="87"/>
    </location>
</feature>
<keyword evidence="4" id="KW-0862">Zinc</keyword>
<dbReference type="SMART" id="SM00463">
    <property type="entry name" value="SMR"/>
    <property type="match status" value="1"/>
</dbReference>
<sequence>MVDKNDLLHELQNAYCPPLDTALFSAIISDFDLTNSASLDQLKNTLDALKASAEEQQDLPFDPSGTGGLASVEVVQNDGTASRNDTNGSREDTDMTSLQSDLSSVWIGSDDSRKIGTGGYIVSPDGSLNLTGLTAEEKSIYLSEMFPSVTQYTIKHTLTKCDYDVDRSMDVLLNLSFFDSQPNVDEDTIVSIPKGIEGFASPTTNGKRKGKNKRARGKNSLTFANHENPMAPSGARSPANKWDAAKEDLEFIHSRTSSVLKKETVTSTYHKNHASCAKTIENLAMSHAPTMASEDAVITSQLAELSQDFPSIPATTLEGLLIITGKSVSAANELARAMVFRPVPQLSDIIRINAPAPVLDDDETPKRGPIATPRLTSTYGAAQNMADAHFAAGSTAFNQASNAYRRSKSDRLMGGAAAYYASVGRDHLEKAKREASAAADAFVNLQSTTDVLDLHGVSVQDAVRIANSRVCQWWEGLGDARYTVGGISGKSYKIITGAGRHSRDGTSRLGPAVGKMLAREGWKVEVSEGVLTVTGKRRTNPEMEVVIMESLIEGGGDDVSYNNYSRAVRLEFGINYRVFTIFGILGGVLITSTYIPDRISKKLTNRRQSRQLLHGVNAPRKASDNNIHFYTATSQPIYYSSSPSSYHRFRYTTTTLRIIDRSHSPIPRRCSQTSPFPTNQEENNMTYPDQRTDEEWRAVLSPEQFRIIRQKGTEPPGSGKFDSHYPSTGVYNCAACDAPLYKADTKFKSGCGWPAYFDSVPGAVTRHVDRTFGMERTEIVCSNCGGHLGHVFKGEGYPTPTDERHCVNSVSLKFSEDEAGAKEDKQESKV</sequence>
<dbReference type="CDD" id="cd14279">
    <property type="entry name" value="CUE"/>
    <property type="match status" value="1"/>
</dbReference>
<dbReference type="InterPro" id="IPR002625">
    <property type="entry name" value="Smr_dom"/>
</dbReference>
<keyword evidence="3" id="KW-0479">Metal-binding</keyword>
<feature type="compositionally biased region" description="Basic residues" evidence="6">
    <location>
        <begin position="206"/>
        <end position="217"/>
    </location>
</feature>
<dbReference type="InterPro" id="IPR036063">
    <property type="entry name" value="Smr_dom_sf"/>
</dbReference>